<reference evidence="6 7" key="1">
    <citation type="journal article" date="2014" name="Appl. Environ. Microbiol.">
        <title>Insights into the Microbial Degradation of Rubber and Gutta-Percha by Analysis of the Complete Genome of Nocardia nova SH22a.</title>
        <authorList>
            <person name="Luo Q."/>
            <person name="Hiessl S."/>
            <person name="Poehlein A."/>
            <person name="Daniel R."/>
            <person name="Steinbuchel A."/>
        </authorList>
    </citation>
    <scope>NUCLEOTIDE SEQUENCE [LARGE SCALE GENOMIC DNA]</scope>
    <source>
        <strain evidence="6">SH22a</strain>
    </source>
</reference>
<dbReference type="AlphaFoldDB" id="W5T9J4"/>
<gene>
    <name evidence="6" type="ORF">NONO_c08660</name>
</gene>
<keyword evidence="2" id="KW-0596">Phosphopantetheine</keyword>
<dbReference type="Proteomes" id="UP000019150">
    <property type="component" value="Chromosome"/>
</dbReference>
<dbReference type="PANTHER" id="PTHR45527">
    <property type="entry name" value="NONRIBOSOMAL PEPTIDE SYNTHETASE"/>
    <property type="match status" value="1"/>
</dbReference>
<dbReference type="STRING" id="1415166.NONO_c08660"/>
<dbReference type="GO" id="GO:0044550">
    <property type="term" value="P:secondary metabolite biosynthetic process"/>
    <property type="evidence" value="ECO:0007669"/>
    <property type="project" value="TreeGrafter"/>
</dbReference>
<dbReference type="Gene3D" id="3.30.559.10">
    <property type="entry name" value="Chloramphenicol acetyltransferase-like domain"/>
    <property type="match status" value="1"/>
</dbReference>
<dbReference type="KEGG" id="nno:NONO_c08660"/>
<keyword evidence="7" id="KW-1185">Reference proteome</keyword>
<proteinExistence type="predicted"/>
<dbReference type="GO" id="GO:0005737">
    <property type="term" value="C:cytoplasm"/>
    <property type="evidence" value="ECO:0007669"/>
    <property type="project" value="TreeGrafter"/>
</dbReference>
<evidence type="ECO:0000259" key="5">
    <source>
        <dbReference type="PROSITE" id="PS50075"/>
    </source>
</evidence>
<feature type="domain" description="Carrier" evidence="5">
    <location>
        <begin position="453"/>
        <end position="527"/>
    </location>
</feature>
<dbReference type="InterPro" id="IPR023213">
    <property type="entry name" value="CAT-like_dom_sf"/>
</dbReference>
<dbReference type="InterPro" id="IPR036736">
    <property type="entry name" value="ACP-like_sf"/>
</dbReference>
<dbReference type="OrthoDB" id="2085352at2"/>
<dbReference type="RefSeq" id="WP_025347195.1">
    <property type="nucleotide sequence ID" value="NZ_CP006850.1"/>
</dbReference>
<dbReference type="GO" id="GO:0003824">
    <property type="term" value="F:catalytic activity"/>
    <property type="evidence" value="ECO:0007669"/>
    <property type="project" value="InterPro"/>
</dbReference>
<dbReference type="GO" id="GO:0043041">
    <property type="term" value="P:amino acid activation for nonribosomal peptide biosynthetic process"/>
    <property type="evidence" value="ECO:0007669"/>
    <property type="project" value="TreeGrafter"/>
</dbReference>
<comment type="cofactor">
    <cofactor evidence="1">
        <name>pantetheine 4'-phosphate</name>
        <dbReference type="ChEBI" id="CHEBI:47942"/>
    </cofactor>
</comment>
<dbReference type="PROSITE" id="PS50075">
    <property type="entry name" value="CARRIER"/>
    <property type="match status" value="1"/>
</dbReference>
<feature type="region of interest" description="Disordered" evidence="4">
    <location>
        <begin position="1"/>
        <end position="25"/>
    </location>
</feature>
<dbReference type="PATRIC" id="fig|1415166.3.peg.874"/>
<sequence>MSDSVFNPAGPGSAARSGGRGVPLSPAQQAALLPERLRGTPAANLFVALEITGAADAEALDRAAVAALTRHEILRTVYPGDRRIPYQQVTDAPGSVLDVVEFAADEELAAALLADAGHRFDLAADLPVRLRLYRGPQRAVLSVTLHPIAADDRTVDLLVAEVLGAETGSGAGESVQQYRSHALAQVKTLAGKADDGDLAYWLERLDGLPERASVVVPEATGADVDPSARRVVRLPEAAVTALTAGADLEAAATAVLASVLAEAGLGEDLPVGIVDAGRADEGVALGSYANYLILRVNTATGTPRELIAAVSELAVAARAHAGTRIEQLTHQLRGAAAVAEGVPFQALVQVRSGEIHADLGVRELARRTARPHGADIVADIAADADGATVTLDFPVALAGHAEIDAIAAAFEQRFTNWAAALDDSIAAGSVPSVFERLDAAFAGMTGLGGEPETDAERLLAECIREVLDLDEDDPVGRADTFFSLGGDSIAALRLVTLLGERGYTLDVQQVFEFPAVREMAAQLVAAEPGDEQAAEPAAVAPMSASGLDAAALQALAGKFAAR</sequence>
<feature type="compositionally biased region" description="Low complexity" evidence="4">
    <location>
        <begin position="8"/>
        <end position="17"/>
    </location>
</feature>
<dbReference type="SMART" id="SM00823">
    <property type="entry name" value="PKS_PP"/>
    <property type="match status" value="1"/>
</dbReference>
<dbReference type="Gene3D" id="1.10.1200.10">
    <property type="entry name" value="ACP-like"/>
    <property type="match status" value="1"/>
</dbReference>
<protein>
    <submittedName>
        <fullName evidence="6">Putative non-ribosomal peptide synthetase</fullName>
    </submittedName>
</protein>
<dbReference type="Pfam" id="PF00550">
    <property type="entry name" value="PP-binding"/>
    <property type="match status" value="1"/>
</dbReference>
<evidence type="ECO:0000256" key="3">
    <source>
        <dbReference type="ARBA" id="ARBA00022553"/>
    </source>
</evidence>
<evidence type="ECO:0000256" key="1">
    <source>
        <dbReference type="ARBA" id="ARBA00001957"/>
    </source>
</evidence>
<keyword evidence="3" id="KW-0597">Phosphoprotein</keyword>
<dbReference type="InterPro" id="IPR020806">
    <property type="entry name" value="PKS_PP-bd"/>
</dbReference>
<dbReference type="SUPFAM" id="SSF52777">
    <property type="entry name" value="CoA-dependent acyltransferases"/>
    <property type="match status" value="2"/>
</dbReference>
<dbReference type="GO" id="GO:0008610">
    <property type="term" value="P:lipid biosynthetic process"/>
    <property type="evidence" value="ECO:0007669"/>
    <property type="project" value="UniProtKB-ARBA"/>
</dbReference>
<evidence type="ECO:0000256" key="4">
    <source>
        <dbReference type="SAM" id="MobiDB-lite"/>
    </source>
</evidence>
<evidence type="ECO:0000256" key="2">
    <source>
        <dbReference type="ARBA" id="ARBA00022450"/>
    </source>
</evidence>
<evidence type="ECO:0000313" key="6">
    <source>
        <dbReference type="EMBL" id="AHH15673.1"/>
    </source>
</evidence>
<dbReference type="SUPFAM" id="SSF47336">
    <property type="entry name" value="ACP-like"/>
    <property type="match status" value="1"/>
</dbReference>
<dbReference type="InterPro" id="IPR001242">
    <property type="entry name" value="Condensation_dom"/>
</dbReference>
<dbReference type="PANTHER" id="PTHR45527:SF1">
    <property type="entry name" value="FATTY ACID SYNTHASE"/>
    <property type="match status" value="1"/>
</dbReference>
<evidence type="ECO:0000313" key="7">
    <source>
        <dbReference type="Proteomes" id="UP000019150"/>
    </source>
</evidence>
<dbReference type="eggNOG" id="COG1020">
    <property type="taxonomic scope" value="Bacteria"/>
</dbReference>
<accession>W5T9J4</accession>
<dbReference type="GO" id="GO:0031177">
    <property type="term" value="F:phosphopantetheine binding"/>
    <property type="evidence" value="ECO:0007669"/>
    <property type="project" value="InterPro"/>
</dbReference>
<name>W5T9J4_9NOCA</name>
<dbReference type="Pfam" id="PF00668">
    <property type="entry name" value="Condensation"/>
    <property type="match status" value="1"/>
</dbReference>
<organism evidence="6 7">
    <name type="scientific">Nocardia nova SH22a</name>
    <dbReference type="NCBI Taxonomy" id="1415166"/>
    <lineage>
        <taxon>Bacteria</taxon>
        <taxon>Bacillati</taxon>
        <taxon>Actinomycetota</taxon>
        <taxon>Actinomycetes</taxon>
        <taxon>Mycobacteriales</taxon>
        <taxon>Nocardiaceae</taxon>
        <taxon>Nocardia</taxon>
    </lineage>
</organism>
<dbReference type="InterPro" id="IPR006162">
    <property type="entry name" value="Ppantetheine_attach_site"/>
</dbReference>
<dbReference type="Gene3D" id="3.30.559.30">
    <property type="entry name" value="Nonribosomal peptide synthetase, condensation domain"/>
    <property type="match status" value="1"/>
</dbReference>
<dbReference type="EMBL" id="CP006850">
    <property type="protein sequence ID" value="AHH15673.1"/>
    <property type="molecule type" value="Genomic_DNA"/>
</dbReference>
<dbReference type="InterPro" id="IPR009081">
    <property type="entry name" value="PP-bd_ACP"/>
</dbReference>
<dbReference type="HOGENOM" id="CLU_488196_0_0_11"/>
<dbReference type="PROSITE" id="PS00012">
    <property type="entry name" value="PHOSPHOPANTETHEINE"/>
    <property type="match status" value="1"/>
</dbReference>